<dbReference type="STRING" id="1122198.SAMN02745729_12237"/>
<dbReference type="GO" id="GO:0043565">
    <property type="term" value="F:sequence-specific DNA binding"/>
    <property type="evidence" value="ECO:0007669"/>
    <property type="project" value="InterPro"/>
</dbReference>
<dbReference type="InterPro" id="IPR029442">
    <property type="entry name" value="GyrI-like"/>
</dbReference>
<proteinExistence type="predicted"/>
<dbReference type="SMART" id="SM00871">
    <property type="entry name" value="AraC_E_bind"/>
    <property type="match status" value="1"/>
</dbReference>
<keyword evidence="2" id="KW-0238">DNA-binding</keyword>
<name>A0A1H4GYD3_9GAMM</name>
<dbReference type="PANTHER" id="PTHR40055">
    <property type="entry name" value="TRANSCRIPTIONAL REGULATOR YGIV-RELATED"/>
    <property type="match status" value="1"/>
</dbReference>
<dbReference type="SUPFAM" id="SSF46689">
    <property type="entry name" value="Homeodomain-like"/>
    <property type="match status" value="2"/>
</dbReference>
<dbReference type="RefSeq" id="WP_091827934.1">
    <property type="nucleotide sequence ID" value="NZ_FNRJ01000022.1"/>
</dbReference>
<reference evidence="6" key="1">
    <citation type="submission" date="2016-10" db="EMBL/GenBank/DDBJ databases">
        <authorList>
            <person name="Varghese N."/>
            <person name="Submissions S."/>
        </authorList>
    </citation>
    <scope>NUCLEOTIDE SEQUENCE [LARGE SCALE GENOMIC DNA]</scope>
    <source>
        <strain evidence="6">DSM 11526</strain>
    </source>
</reference>
<organism evidence="5 6">
    <name type="scientific">Marinobacterium iners DSM 11526</name>
    <dbReference type="NCBI Taxonomy" id="1122198"/>
    <lineage>
        <taxon>Bacteria</taxon>
        <taxon>Pseudomonadati</taxon>
        <taxon>Pseudomonadota</taxon>
        <taxon>Gammaproteobacteria</taxon>
        <taxon>Oceanospirillales</taxon>
        <taxon>Oceanospirillaceae</taxon>
        <taxon>Marinobacterium</taxon>
    </lineage>
</organism>
<dbReference type="Gene3D" id="1.10.10.60">
    <property type="entry name" value="Homeodomain-like"/>
    <property type="match status" value="2"/>
</dbReference>
<dbReference type="InterPro" id="IPR010499">
    <property type="entry name" value="AraC_E-bd"/>
</dbReference>
<dbReference type="SMART" id="SM00342">
    <property type="entry name" value="HTH_ARAC"/>
    <property type="match status" value="1"/>
</dbReference>
<dbReference type="GO" id="GO:0003700">
    <property type="term" value="F:DNA-binding transcription factor activity"/>
    <property type="evidence" value="ECO:0007669"/>
    <property type="project" value="InterPro"/>
</dbReference>
<gene>
    <name evidence="5" type="ORF">SAMN02745729_12237</name>
</gene>
<evidence type="ECO:0000256" key="1">
    <source>
        <dbReference type="ARBA" id="ARBA00023015"/>
    </source>
</evidence>
<dbReference type="Gene3D" id="3.20.80.10">
    <property type="entry name" value="Regulatory factor, effector binding domain"/>
    <property type="match status" value="1"/>
</dbReference>
<evidence type="ECO:0000259" key="4">
    <source>
        <dbReference type="PROSITE" id="PS01124"/>
    </source>
</evidence>
<dbReference type="PROSITE" id="PS00041">
    <property type="entry name" value="HTH_ARAC_FAMILY_1"/>
    <property type="match status" value="1"/>
</dbReference>
<evidence type="ECO:0000313" key="6">
    <source>
        <dbReference type="Proteomes" id="UP000242469"/>
    </source>
</evidence>
<dbReference type="PROSITE" id="PS01124">
    <property type="entry name" value="HTH_ARAC_FAMILY_2"/>
    <property type="match status" value="1"/>
</dbReference>
<dbReference type="InterPro" id="IPR009057">
    <property type="entry name" value="Homeodomain-like_sf"/>
</dbReference>
<sequence length="307" mass="35098">MKKEYKKRIDRVVQYIEGNVYKPISLAELADISNFSVYHFHRIFTGLVGETVNDYIARRRIEKAVNLLVFKRDLSITQVALESGFSSGANFSKAVKLYFGFSPSEIRNPDKIKNSKIGKINSKYGKDFDPSCLYPARITNGVMNELNIEGKKMNVEVRDLEAKRVCTLASEGGYEPEYIYKAWDKLIEWASNNGIESKEQERFAFAFDNPAVTPIDKCRYTAAIVVGADMQIKPPFSQSEIPSGKYAVLYFKGTPEETLRAQLSIYSDWLPDSGFEPDNFPLMERYINDARVDGYIEMEIYVKLKEI</sequence>
<keyword evidence="6" id="KW-1185">Reference proteome</keyword>
<dbReference type="PRINTS" id="PR00032">
    <property type="entry name" value="HTHARAC"/>
</dbReference>
<dbReference type="InterPro" id="IPR050908">
    <property type="entry name" value="SmbC-like"/>
</dbReference>
<keyword evidence="1" id="KW-0805">Transcription regulation</keyword>
<dbReference type="EMBL" id="FNRJ01000022">
    <property type="protein sequence ID" value="SEB14523.1"/>
    <property type="molecule type" value="Genomic_DNA"/>
</dbReference>
<evidence type="ECO:0000313" key="5">
    <source>
        <dbReference type="EMBL" id="SEB14523.1"/>
    </source>
</evidence>
<dbReference type="OrthoDB" id="282744at2"/>
<keyword evidence="3" id="KW-0804">Transcription</keyword>
<dbReference type="InterPro" id="IPR020449">
    <property type="entry name" value="Tscrpt_reg_AraC-type_HTH"/>
</dbReference>
<dbReference type="InterPro" id="IPR018062">
    <property type="entry name" value="HTH_AraC-typ_CS"/>
</dbReference>
<evidence type="ECO:0000256" key="3">
    <source>
        <dbReference type="ARBA" id="ARBA00023163"/>
    </source>
</evidence>
<protein>
    <submittedName>
        <fullName evidence="5">Transcriptional regulator, AraC family</fullName>
    </submittedName>
</protein>
<dbReference type="PANTHER" id="PTHR40055:SF1">
    <property type="entry name" value="TRANSCRIPTIONAL REGULATOR YGIV-RELATED"/>
    <property type="match status" value="1"/>
</dbReference>
<dbReference type="SUPFAM" id="SSF55136">
    <property type="entry name" value="Probable bacterial effector-binding domain"/>
    <property type="match status" value="1"/>
</dbReference>
<dbReference type="Pfam" id="PF06445">
    <property type="entry name" value="GyrI-like"/>
    <property type="match status" value="1"/>
</dbReference>
<accession>A0A1H4GYD3</accession>
<dbReference type="AlphaFoldDB" id="A0A1H4GYD3"/>
<dbReference type="Pfam" id="PF12833">
    <property type="entry name" value="HTH_18"/>
    <property type="match status" value="1"/>
</dbReference>
<evidence type="ECO:0000256" key="2">
    <source>
        <dbReference type="ARBA" id="ARBA00023125"/>
    </source>
</evidence>
<feature type="domain" description="HTH araC/xylS-type" evidence="4">
    <location>
        <begin position="10"/>
        <end position="109"/>
    </location>
</feature>
<dbReference type="Proteomes" id="UP000242469">
    <property type="component" value="Unassembled WGS sequence"/>
</dbReference>
<dbReference type="InterPro" id="IPR011256">
    <property type="entry name" value="Reg_factor_effector_dom_sf"/>
</dbReference>
<dbReference type="InterPro" id="IPR018060">
    <property type="entry name" value="HTH_AraC"/>
</dbReference>